<dbReference type="AlphaFoldDB" id="A0A0B6TSU1"/>
<evidence type="ECO:0000313" key="9">
    <source>
        <dbReference type="EMBL" id="AJK68665.1"/>
    </source>
</evidence>
<dbReference type="PANTHER" id="PTHR42718">
    <property type="entry name" value="MAJOR FACILITATOR SUPERFAMILY MULTIDRUG TRANSPORTER MFSC"/>
    <property type="match status" value="1"/>
</dbReference>
<evidence type="ECO:0000256" key="3">
    <source>
        <dbReference type="ARBA" id="ARBA00022475"/>
    </source>
</evidence>
<dbReference type="EMBL" id="CP007790">
    <property type="protein sequence ID" value="AJK68665.1"/>
    <property type="molecule type" value="Genomic_DNA"/>
</dbReference>
<feature type="transmembrane region" description="Helical" evidence="7">
    <location>
        <begin position="109"/>
        <end position="131"/>
    </location>
</feature>
<keyword evidence="4 7" id="KW-0812">Transmembrane</keyword>
<dbReference type="PANTHER" id="PTHR42718:SF42">
    <property type="entry name" value="EXPORT PROTEIN"/>
    <property type="match status" value="1"/>
</dbReference>
<keyword evidence="2" id="KW-0813">Transport</keyword>
<feature type="transmembrane region" description="Helical" evidence="7">
    <location>
        <begin position="84"/>
        <end position="103"/>
    </location>
</feature>
<evidence type="ECO:0000256" key="7">
    <source>
        <dbReference type="SAM" id="Phobius"/>
    </source>
</evidence>
<dbReference type="InterPro" id="IPR036259">
    <property type="entry name" value="MFS_trans_sf"/>
</dbReference>
<dbReference type="Gene3D" id="1.20.1250.20">
    <property type="entry name" value="MFS general substrate transporter like domains"/>
    <property type="match status" value="1"/>
</dbReference>
<name>A0A0B6TSU1_9CORY</name>
<dbReference type="InterPro" id="IPR004638">
    <property type="entry name" value="EmrB-like"/>
</dbReference>
<feature type="transmembrane region" description="Helical" evidence="7">
    <location>
        <begin position="340"/>
        <end position="359"/>
    </location>
</feature>
<dbReference type="OrthoDB" id="7375466at2"/>
<dbReference type="STRING" id="1224162.B840_05245"/>
<dbReference type="GO" id="GO:0022857">
    <property type="term" value="F:transmembrane transporter activity"/>
    <property type="evidence" value="ECO:0007669"/>
    <property type="project" value="InterPro"/>
</dbReference>
<evidence type="ECO:0000256" key="6">
    <source>
        <dbReference type="ARBA" id="ARBA00023136"/>
    </source>
</evidence>
<feature type="transmembrane region" description="Helical" evidence="7">
    <location>
        <begin position="143"/>
        <end position="167"/>
    </location>
</feature>
<feature type="transmembrane region" description="Helical" evidence="7">
    <location>
        <begin position="230"/>
        <end position="251"/>
    </location>
</feature>
<dbReference type="GO" id="GO:0005886">
    <property type="term" value="C:plasma membrane"/>
    <property type="evidence" value="ECO:0007669"/>
    <property type="project" value="UniProtKB-SubCell"/>
</dbReference>
<dbReference type="NCBIfam" id="TIGR00711">
    <property type="entry name" value="efflux_EmrB"/>
    <property type="match status" value="1"/>
</dbReference>
<evidence type="ECO:0000256" key="2">
    <source>
        <dbReference type="ARBA" id="ARBA00022448"/>
    </source>
</evidence>
<evidence type="ECO:0000256" key="4">
    <source>
        <dbReference type="ARBA" id="ARBA00022692"/>
    </source>
</evidence>
<evidence type="ECO:0000256" key="1">
    <source>
        <dbReference type="ARBA" id="ARBA00004651"/>
    </source>
</evidence>
<dbReference type="PROSITE" id="PS50850">
    <property type="entry name" value="MFS"/>
    <property type="match status" value="1"/>
</dbReference>
<dbReference type="Proteomes" id="UP000031928">
    <property type="component" value="Chromosome"/>
</dbReference>
<dbReference type="SUPFAM" id="SSF103473">
    <property type="entry name" value="MFS general substrate transporter"/>
    <property type="match status" value="1"/>
</dbReference>
<dbReference type="InterPro" id="IPR020846">
    <property type="entry name" value="MFS_dom"/>
</dbReference>
<evidence type="ECO:0000256" key="5">
    <source>
        <dbReference type="ARBA" id="ARBA00022989"/>
    </source>
</evidence>
<feature type="transmembrane region" description="Helical" evidence="7">
    <location>
        <begin position="173"/>
        <end position="194"/>
    </location>
</feature>
<keyword evidence="3" id="KW-1003">Cell membrane</keyword>
<feature type="transmembrane region" description="Helical" evidence="7">
    <location>
        <begin position="365"/>
        <end position="384"/>
    </location>
</feature>
<keyword evidence="10" id="KW-1185">Reference proteome</keyword>
<feature type="transmembrane region" description="Helical" evidence="7">
    <location>
        <begin position="272"/>
        <end position="298"/>
    </location>
</feature>
<evidence type="ECO:0000313" key="10">
    <source>
        <dbReference type="Proteomes" id="UP000031928"/>
    </source>
</evidence>
<feature type="domain" description="Major facilitator superfamily (MFS) profile" evidence="8">
    <location>
        <begin position="19"/>
        <end position="464"/>
    </location>
</feature>
<dbReference type="HOGENOM" id="CLU_000960_28_1_11"/>
<organism evidence="9 10">
    <name type="scientific">Corynebacterium marinum DSM 44953</name>
    <dbReference type="NCBI Taxonomy" id="1224162"/>
    <lineage>
        <taxon>Bacteria</taxon>
        <taxon>Bacillati</taxon>
        <taxon>Actinomycetota</taxon>
        <taxon>Actinomycetes</taxon>
        <taxon>Mycobacteriales</taxon>
        <taxon>Corynebacteriaceae</taxon>
        <taxon>Corynebacterium</taxon>
    </lineage>
</organism>
<dbReference type="PRINTS" id="PR01036">
    <property type="entry name" value="TCRTETB"/>
</dbReference>
<accession>A0A0B6TSU1</accession>
<feature type="transmembrane region" description="Helical" evidence="7">
    <location>
        <begin position="54"/>
        <end position="72"/>
    </location>
</feature>
<feature type="transmembrane region" description="Helical" evidence="7">
    <location>
        <begin position="434"/>
        <end position="459"/>
    </location>
</feature>
<dbReference type="InterPro" id="IPR011701">
    <property type="entry name" value="MFS"/>
</dbReference>
<keyword evidence="5 7" id="KW-1133">Transmembrane helix</keyword>
<dbReference type="RefSeq" id="WP_042621264.1">
    <property type="nucleotide sequence ID" value="NZ_CP007790.1"/>
</dbReference>
<keyword evidence="6 7" id="KW-0472">Membrane</keyword>
<feature type="transmembrane region" description="Helical" evidence="7">
    <location>
        <begin position="310"/>
        <end position="328"/>
    </location>
</feature>
<gene>
    <name evidence="9" type="ORF">B840_05245</name>
</gene>
<sequence>MSTTPAASTVLPAPQAWRALAALCLGFFMILLDQTIVAVATPGIMADFGARLDQVVWVTSIYLLCLVVPLLFTGRLGDRFGQRTLFRLGVVVFTAAALCSMLAPTLELLILARAAQGVGAAILTPQTMSVINRVFPRERRGAALGAWGAVGSVASLVGPVLGGFVVGEFGWRGIFMVHLPVGVLAFILAGLWVPRLPTFARHIDRSSVVVSLLGMVAVVVAVQQGPGLGWPAWSVGLGAAGVALVGLFIRLQSTAAGRGSEPLVPLEIFRNLNYSLGVFSIATMGFAVSSIMLPIMLWLQDGRSLSSQEAGLMLIPMALVAGFASPLIGRAADRVHPRVLSVTGFASMVVALGFTSWVMLAGAPINLFLVSAVLLGVGNALVWAPNSATAMRSVDIAHMGAASGVYNTARQTGAVLGAAAVGAAMQVGAEMNGFVPGLAGALLLPAAVLGLGLVAVAFFRADPPAAG</sequence>
<proteinExistence type="predicted"/>
<reference evidence="9 10" key="1">
    <citation type="submission" date="2014-05" db="EMBL/GenBank/DDBJ databases">
        <title>Complete genome sequence of Corynebacterium marinum DSM 44953.</title>
        <authorList>
            <person name="Schaffert L."/>
            <person name="Albersmeier A."/>
            <person name="Kalinowski J."/>
            <person name="Ruckert C."/>
        </authorList>
    </citation>
    <scope>NUCLEOTIDE SEQUENCE [LARGE SCALE GENOMIC DNA]</scope>
    <source>
        <strain evidence="9 10">DSM 44953</strain>
    </source>
</reference>
<protein>
    <submittedName>
        <fullName evidence="9">Permease of the major facilitator family protein</fullName>
    </submittedName>
</protein>
<dbReference type="Gene3D" id="1.20.1720.10">
    <property type="entry name" value="Multidrug resistance protein D"/>
    <property type="match status" value="1"/>
</dbReference>
<dbReference type="Pfam" id="PF07690">
    <property type="entry name" value="MFS_1"/>
    <property type="match status" value="1"/>
</dbReference>
<dbReference type="KEGG" id="cmq:B840_05245"/>
<evidence type="ECO:0000259" key="8">
    <source>
        <dbReference type="PROSITE" id="PS50850"/>
    </source>
</evidence>
<feature type="transmembrane region" description="Helical" evidence="7">
    <location>
        <begin position="206"/>
        <end position="224"/>
    </location>
</feature>
<comment type="subcellular location">
    <subcellularLocation>
        <location evidence="1">Cell membrane</location>
        <topology evidence="1">Multi-pass membrane protein</topology>
    </subcellularLocation>
</comment>